<feature type="transmembrane region" description="Helical" evidence="12">
    <location>
        <begin position="196"/>
        <end position="215"/>
    </location>
</feature>
<evidence type="ECO:0000256" key="4">
    <source>
        <dbReference type="ARBA" id="ARBA00022692"/>
    </source>
</evidence>
<sequence>MTDESHDLIGAYALDALDAAERAAFEQHVAECEACQVELIGLRETLDDLADDTAVEPPPALRDAVLGAVAALPLRTATEEGRSTADDDTAAEPGAGAVQSAAAVDAAARRTFVEHDRFTDPEDLSSPGVDEAELPARPRVAASGGADEATPRRARDLTHESSESDTAAPESSADEPADPIATVTPLRPRRAQSSRWALLVAAAVALIAVIGVSVWQPWSPRTITAADVLAASDAVRVSEPVKGGGTVTVVRSAQLGRAVMTTVGVPDAPSGKVRQAWLKVPTGMVSAGLLPPGTDVSMLLEGDARTAEGAGLSIEPAGGATSPGDDVRALFAL</sequence>
<keyword evidence="3" id="KW-1003">Cell membrane</keyword>
<gene>
    <name evidence="15" type="ORF">MPLG2_3929</name>
</gene>
<keyword evidence="8" id="KW-0804">Transcription</keyword>
<dbReference type="InterPro" id="IPR027383">
    <property type="entry name" value="Znf_put"/>
</dbReference>
<dbReference type="OrthoDB" id="153510at2"/>
<evidence type="ECO:0000259" key="14">
    <source>
        <dbReference type="Pfam" id="PF13490"/>
    </source>
</evidence>
<evidence type="ECO:0000256" key="1">
    <source>
        <dbReference type="ARBA" id="ARBA00004167"/>
    </source>
</evidence>
<feature type="region of interest" description="Disordered" evidence="11">
    <location>
        <begin position="77"/>
        <end position="102"/>
    </location>
</feature>
<evidence type="ECO:0000256" key="8">
    <source>
        <dbReference type="ARBA" id="ARBA00023163"/>
    </source>
</evidence>
<dbReference type="GO" id="GO:0005886">
    <property type="term" value="C:plasma membrane"/>
    <property type="evidence" value="ECO:0007669"/>
    <property type="project" value="UniProtKB-SubCell"/>
</dbReference>
<dbReference type="GO" id="GO:0016989">
    <property type="term" value="F:sigma factor antagonist activity"/>
    <property type="evidence" value="ECO:0007669"/>
    <property type="project" value="TreeGrafter"/>
</dbReference>
<evidence type="ECO:0000313" key="16">
    <source>
        <dbReference type="Proteomes" id="UP000238164"/>
    </source>
</evidence>
<proteinExistence type="predicted"/>
<evidence type="ECO:0000256" key="5">
    <source>
        <dbReference type="ARBA" id="ARBA00022989"/>
    </source>
</evidence>
<name>A0A2N9JNJ1_9ACTN</name>
<feature type="compositionally biased region" description="Basic and acidic residues" evidence="11">
    <location>
        <begin position="149"/>
        <end position="162"/>
    </location>
</feature>
<protein>
    <recommendedName>
        <fullName evidence="10">Regulator of SigK</fullName>
    </recommendedName>
    <alternativeName>
        <fullName evidence="9">Sigma-K anti-sigma factor RskA</fullName>
    </alternativeName>
</protein>
<keyword evidence="4 12" id="KW-0812">Transmembrane</keyword>
<keyword evidence="7 12" id="KW-0472">Membrane</keyword>
<comment type="subcellular location">
    <subcellularLocation>
        <location evidence="2">Cell membrane</location>
    </subcellularLocation>
    <subcellularLocation>
        <location evidence="1">Membrane</location>
        <topology evidence="1">Single-pass membrane protein</topology>
    </subcellularLocation>
</comment>
<dbReference type="RefSeq" id="WP_158681329.1">
    <property type="nucleotide sequence ID" value="NZ_BAAAGO010000016.1"/>
</dbReference>
<evidence type="ECO:0000256" key="6">
    <source>
        <dbReference type="ARBA" id="ARBA00023015"/>
    </source>
</evidence>
<feature type="compositionally biased region" description="Low complexity" evidence="11">
    <location>
        <begin position="91"/>
        <end position="102"/>
    </location>
</feature>
<evidence type="ECO:0000313" key="15">
    <source>
        <dbReference type="EMBL" id="SPD88959.1"/>
    </source>
</evidence>
<evidence type="ECO:0000256" key="11">
    <source>
        <dbReference type="SAM" id="MobiDB-lite"/>
    </source>
</evidence>
<dbReference type="Gene3D" id="1.10.10.1320">
    <property type="entry name" value="Anti-sigma factor, zinc-finger domain"/>
    <property type="match status" value="1"/>
</dbReference>
<evidence type="ECO:0000256" key="2">
    <source>
        <dbReference type="ARBA" id="ARBA00004236"/>
    </source>
</evidence>
<feature type="domain" description="Anti-sigma K factor RskA C-terminal" evidence="13">
    <location>
        <begin position="199"/>
        <end position="324"/>
    </location>
</feature>
<dbReference type="EMBL" id="LT985188">
    <property type="protein sequence ID" value="SPD88959.1"/>
    <property type="molecule type" value="Genomic_DNA"/>
</dbReference>
<feature type="domain" description="Putative zinc-finger" evidence="14">
    <location>
        <begin position="4"/>
        <end position="36"/>
    </location>
</feature>
<reference evidence="15 16" key="1">
    <citation type="submission" date="2018-02" db="EMBL/GenBank/DDBJ databases">
        <authorList>
            <person name="Cohen D.B."/>
            <person name="Kent A.D."/>
        </authorList>
    </citation>
    <scope>NUCLEOTIDE SEQUENCE [LARGE SCALE GENOMIC DNA]</scope>
    <source>
        <strain evidence="15">1</strain>
    </source>
</reference>
<dbReference type="AlphaFoldDB" id="A0A2N9JNJ1"/>
<organism evidence="15 16">
    <name type="scientific">Micropruina glycogenica</name>
    <dbReference type="NCBI Taxonomy" id="75385"/>
    <lineage>
        <taxon>Bacteria</taxon>
        <taxon>Bacillati</taxon>
        <taxon>Actinomycetota</taxon>
        <taxon>Actinomycetes</taxon>
        <taxon>Propionibacteriales</taxon>
        <taxon>Nocardioidaceae</taxon>
        <taxon>Micropruina</taxon>
    </lineage>
</organism>
<dbReference type="InterPro" id="IPR051474">
    <property type="entry name" value="Anti-sigma-K/W_factor"/>
</dbReference>
<feature type="region of interest" description="Disordered" evidence="11">
    <location>
        <begin position="115"/>
        <end position="187"/>
    </location>
</feature>
<dbReference type="KEGG" id="mgg:MPLG2_3929"/>
<dbReference type="InterPro" id="IPR018764">
    <property type="entry name" value="RskA_C"/>
</dbReference>
<dbReference type="Pfam" id="PF13490">
    <property type="entry name" value="zf-HC2"/>
    <property type="match status" value="1"/>
</dbReference>
<evidence type="ECO:0000259" key="13">
    <source>
        <dbReference type="Pfam" id="PF10099"/>
    </source>
</evidence>
<evidence type="ECO:0000256" key="3">
    <source>
        <dbReference type="ARBA" id="ARBA00022475"/>
    </source>
</evidence>
<dbReference type="Pfam" id="PF10099">
    <property type="entry name" value="RskA_C"/>
    <property type="match status" value="1"/>
</dbReference>
<keyword evidence="6" id="KW-0805">Transcription regulation</keyword>
<keyword evidence="16" id="KW-1185">Reference proteome</keyword>
<accession>A0A2N9JNJ1</accession>
<evidence type="ECO:0000256" key="7">
    <source>
        <dbReference type="ARBA" id="ARBA00023136"/>
    </source>
</evidence>
<dbReference type="GO" id="GO:0006417">
    <property type="term" value="P:regulation of translation"/>
    <property type="evidence" value="ECO:0007669"/>
    <property type="project" value="TreeGrafter"/>
</dbReference>
<keyword evidence="5 12" id="KW-1133">Transmembrane helix</keyword>
<evidence type="ECO:0000256" key="9">
    <source>
        <dbReference type="ARBA" id="ARBA00029829"/>
    </source>
</evidence>
<dbReference type="Proteomes" id="UP000238164">
    <property type="component" value="Chromosome 1"/>
</dbReference>
<dbReference type="PANTHER" id="PTHR37461">
    <property type="entry name" value="ANTI-SIGMA-K FACTOR RSKA"/>
    <property type="match status" value="1"/>
</dbReference>
<evidence type="ECO:0000256" key="12">
    <source>
        <dbReference type="SAM" id="Phobius"/>
    </source>
</evidence>
<dbReference type="InterPro" id="IPR041916">
    <property type="entry name" value="Anti_sigma_zinc_sf"/>
</dbReference>
<evidence type="ECO:0000256" key="10">
    <source>
        <dbReference type="ARBA" id="ARBA00030803"/>
    </source>
</evidence>
<dbReference type="PANTHER" id="PTHR37461:SF1">
    <property type="entry name" value="ANTI-SIGMA-K FACTOR RSKA"/>
    <property type="match status" value="1"/>
</dbReference>